<evidence type="ECO:0000313" key="5">
    <source>
        <dbReference type="EMBL" id="KAF6143554.1"/>
    </source>
</evidence>
<dbReference type="Pfam" id="PF01095">
    <property type="entry name" value="Pectinesterase"/>
    <property type="match status" value="1"/>
</dbReference>
<evidence type="ECO:0000259" key="4">
    <source>
        <dbReference type="Pfam" id="PF01095"/>
    </source>
</evidence>
<dbReference type="GO" id="GO:0045490">
    <property type="term" value="P:pectin catabolic process"/>
    <property type="evidence" value="ECO:0007669"/>
    <property type="project" value="UniProtKB-UniPathway"/>
</dbReference>
<feature type="non-terminal residue" evidence="5">
    <location>
        <position position="1"/>
    </location>
</feature>
<dbReference type="InterPro" id="IPR012334">
    <property type="entry name" value="Pectin_lyas_fold"/>
</dbReference>
<dbReference type="Proteomes" id="UP000541444">
    <property type="component" value="Unassembled WGS sequence"/>
</dbReference>
<feature type="domain" description="Pectinesterase catalytic" evidence="4">
    <location>
        <begin position="7"/>
        <end position="84"/>
    </location>
</feature>
<dbReference type="AlphaFoldDB" id="A0A7J7LM37"/>
<dbReference type="OrthoDB" id="2019149at2759"/>
<dbReference type="GO" id="GO:0030599">
    <property type="term" value="F:pectinesterase activity"/>
    <property type="evidence" value="ECO:0007669"/>
    <property type="project" value="InterPro"/>
</dbReference>
<dbReference type="EMBL" id="JACGCM010002205">
    <property type="protein sequence ID" value="KAF6143554.1"/>
    <property type="molecule type" value="Genomic_DNA"/>
</dbReference>
<keyword evidence="6" id="KW-1185">Reference proteome</keyword>
<accession>A0A7J7LM37</accession>
<dbReference type="Gene3D" id="2.160.20.10">
    <property type="entry name" value="Single-stranded right-handed beta-helix, Pectin lyase-like"/>
    <property type="match status" value="1"/>
</dbReference>
<keyword evidence="3" id="KW-0063">Aspartyl esterase</keyword>
<comment type="caution">
    <text evidence="5">The sequence shown here is derived from an EMBL/GenBank/DDBJ whole genome shotgun (WGS) entry which is preliminary data.</text>
</comment>
<sequence>MNTTGAIVALRNRADMYTIYSYNYEGYQYTLYTYFLRQFYKECDIYETIGFIFENAAVVFQNCNMYVRLPICGQSNEVTTQGRSYNGLIFSEAEVTLLWQPSVGDAHAHSNTTDLSWDGEEEAAEAEDDYYHMWKIHYVVLSAVQRRIYLHLLTEDKVDEEDLEAGGGYKGRDDGGGEGRRRLEIFFRTIIALFPKGVPFVE</sequence>
<proteinExistence type="predicted"/>
<keyword evidence="2" id="KW-0378">Hydrolase</keyword>
<protein>
    <recommendedName>
        <fullName evidence="4">Pectinesterase catalytic domain-containing protein</fullName>
    </recommendedName>
</protein>
<organism evidence="5 6">
    <name type="scientific">Kingdonia uniflora</name>
    <dbReference type="NCBI Taxonomy" id="39325"/>
    <lineage>
        <taxon>Eukaryota</taxon>
        <taxon>Viridiplantae</taxon>
        <taxon>Streptophyta</taxon>
        <taxon>Embryophyta</taxon>
        <taxon>Tracheophyta</taxon>
        <taxon>Spermatophyta</taxon>
        <taxon>Magnoliopsida</taxon>
        <taxon>Ranunculales</taxon>
        <taxon>Circaeasteraceae</taxon>
        <taxon>Kingdonia</taxon>
    </lineage>
</organism>
<dbReference type="SUPFAM" id="SSF51126">
    <property type="entry name" value="Pectin lyase-like"/>
    <property type="match status" value="1"/>
</dbReference>
<evidence type="ECO:0000256" key="1">
    <source>
        <dbReference type="ARBA" id="ARBA00005184"/>
    </source>
</evidence>
<dbReference type="InterPro" id="IPR011050">
    <property type="entry name" value="Pectin_lyase_fold/virulence"/>
</dbReference>
<dbReference type="PANTHER" id="PTHR31707">
    <property type="entry name" value="PECTINESTERASE"/>
    <property type="match status" value="1"/>
</dbReference>
<gene>
    <name evidence="5" type="ORF">GIB67_029723</name>
</gene>
<dbReference type="UniPathway" id="UPA00545">
    <property type="reaction ID" value="UER00823"/>
</dbReference>
<reference evidence="5 6" key="1">
    <citation type="journal article" date="2020" name="IScience">
        <title>Genome Sequencing of the Endangered Kingdonia uniflora (Circaeasteraceae, Ranunculales) Reveals Potential Mechanisms of Evolutionary Specialization.</title>
        <authorList>
            <person name="Sun Y."/>
            <person name="Deng T."/>
            <person name="Zhang A."/>
            <person name="Moore M.J."/>
            <person name="Landis J.B."/>
            <person name="Lin N."/>
            <person name="Zhang H."/>
            <person name="Zhang X."/>
            <person name="Huang J."/>
            <person name="Zhang X."/>
            <person name="Sun H."/>
            <person name="Wang H."/>
        </authorList>
    </citation>
    <scope>NUCLEOTIDE SEQUENCE [LARGE SCALE GENOMIC DNA]</scope>
    <source>
        <strain evidence="5">TB1705</strain>
        <tissue evidence="5">Leaf</tissue>
    </source>
</reference>
<evidence type="ECO:0000313" key="6">
    <source>
        <dbReference type="Proteomes" id="UP000541444"/>
    </source>
</evidence>
<comment type="pathway">
    <text evidence="1">Glycan metabolism; pectin degradation; 2-dehydro-3-deoxy-D-gluconate from pectin: step 1/5.</text>
</comment>
<dbReference type="InterPro" id="IPR000070">
    <property type="entry name" value="Pectinesterase_cat"/>
</dbReference>
<dbReference type="GO" id="GO:0042545">
    <property type="term" value="P:cell wall modification"/>
    <property type="evidence" value="ECO:0007669"/>
    <property type="project" value="InterPro"/>
</dbReference>
<evidence type="ECO:0000256" key="3">
    <source>
        <dbReference type="ARBA" id="ARBA00023085"/>
    </source>
</evidence>
<evidence type="ECO:0000256" key="2">
    <source>
        <dbReference type="ARBA" id="ARBA00022801"/>
    </source>
</evidence>
<name>A0A7J7LM37_9MAGN</name>